<dbReference type="Proteomes" id="UP000044026">
    <property type="component" value="Unassembled WGS sequence"/>
</dbReference>
<dbReference type="GO" id="GO:0046872">
    <property type="term" value="F:metal ion binding"/>
    <property type="evidence" value="ECO:0007669"/>
    <property type="project" value="UniProtKB-KW"/>
</dbReference>
<dbReference type="Pfam" id="PF12850">
    <property type="entry name" value="Metallophos_2"/>
    <property type="match status" value="1"/>
</dbReference>
<dbReference type="Gene3D" id="3.60.21.10">
    <property type="match status" value="1"/>
</dbReference>
<organism evidence="3">
    <name type="scientific">Capnocytophaga canimorsus</name>
    <dbReference type="NCBI Taxonomy" id="28188"/>
    <lineage>
        <taxon>Bacteria</taxon>
        <taxon>Pseudomonadati</taxon>
        <taxon>Bacteroidota</taxon>
        <taxon>Flavobacteriia</taxon>
        <taxon>Flavobacteriales</taxon>
        <taxon>Flavobacteriaceae</taxon>
        <taxon>Capnocytophaga</taxon>
    </lineage>
</organism>
<name>A0A0B7HPS9_9FLAO</name>
<dbReference type="GO" id="GO:0016787">
    <property type="term" value="F:hydrolase activity"/>
    <property type="evidence" value="ECO:0007669"/>
    <property type="project" value="UniProtKB-UniRule"/>
</dbReference>
<comment type="cofactor">
    <cofactor evidence="2">
        <name>a divalent metal cation</name>
        <dbReference type="ChEBI" id="CHEBI:60240"/>
    </cofactor>
</comment>
<sequence>MTKILLLSDTHSYIDERILQYTSEADEVWHCGDFGSIEVVTQLQKIKPLKGVYGNIDDAKIRAEFPEVNRFFCEEVAILMIHIGGYPQKYTALAKKEIETQKPQLFISGHSHILKVIYDRKNQLLHLNPGAAGKYGWHKKRTMLRFEIHKTEIKNMEIIELGAS</sequence>
<keyword evidence="2" id="KW-0479">Metal-binding</keyword>
<dbReference type="EMBL" id="CDOE01000077">
    <property type="protein sequence ID" value="CEN40644.1"/>
    <property type="molecule type" value="Genomic_DNA"/>
</dbReference>
<dbReference type="NCBIfam" id="TIGR00040">
    <property type="entry name" value="yfcE"/>
    <property type="match status" value="1"/>
</dbReference>
<reference evidence="3" key="1">
    <citation type="submission" date="2015-01" db="EMBL/GenBank/DDBJ databases">
        <authorList>
            <person name="Xiang T."/>
            <person name="Song Y."/>
            <person name="Huang L."/>
            <person name="Wang B."/>
            <person name="Wu P."/>
        </authorList>
    </citation>
    <scope>NUCLEOTIDE SEQUENCE [LARGE SCALE GENOMIC DNA]</scope>
    <source>
        <strain evidence="3">Cc12</strain>
    </source>
</reference>
<dbReference type="SUPFAM" id="SSF56300">
    <property type="entry name" value="Metallo-dependent phosphatases"/>
    <property type="match status" value="1"/>
</dbReference>
<keyword evidence="3" id="KW-0378">Hydrolase</keyword>
<dbReference type="RefSeq" id="WP_042001780.1">
    <property type="nucleotide sequence ID" value="NZ_CP022382.1"/>
</dbReference>
<protein>
    <recommendedName>
        <fullName evidence="2">Phosphoesterase</fullName>
        <ecNumber evidence="2">3.1.4.-</ecNumber>
    </recommendedName>
</protein>
<dbReference type="InterPro" id="IPR029052">
    <property type="entry name" value="Metallo-depent_PP-like"/>
</dbReference>
<proteinExistence type="inferred from homology"/>
<evidence type="ECO:0000256" key="2">
    <source>
        <dbReference type="RuleBase" id="RU362039"/>
    </source>
</evidence>
<dbReference type="GeneID" id="69580046"/>
<accession>A0A0B7HPS9</accession>
<dbReference type="InterPro" id="IPR024654">
    <property type="entry name" value="Calcineurin-like_PHP_lpxH"/>
</dbReference>
<dbReference type="EC" id="3.1.4.-" evidence="2"/>
<evidence type="ECO:0000256" key="1">
    <source>
        <dbReference type="ARBA" id="ARBA00008950"/>
    </source>
</evidence>
<dbReference type="AlphaFoldDB" id="A0A0B7HPS9"/>
<dbReference type="InterPro" id="IPR000979">
    <property type="entry name" value="Phosphodiesterase_MJ0936/Vps29"/>
</dbReference>
<evidence type="ECO:0000313" key="3">
    <source>
        <dbReference type="EMBL" id="CEN40644.1"/>
    </source>
</evidence>
<comment type="similarity">
    <text evidence="1 2">Belongs to the metallophosphoesterase superfamily. YfcE family.</text>
</comment>
<gene>
    <name evidence="3" type="ORF">CCAN12_790064</name>
</gene>